<evidence type="ECO:0000313" key="3">
    <source>
        <dbReference type="Proteomes" id="UP000050525"/>
    </source>
</evidence>
<gene>
    <name evidence="2" type="ORF">Y1Q_0007763</name>
</gene>
<reference evidence="2 3" key="1">
    <citation type="journal article" date="2012" name="Genome Biol.">
        <title>Sequencing three crocodilian genomes to illuminate the evolution of archosaurs and amniotes.</title>
        <authorList>
            <person name="St John J.A."/>
            <person name="Braun E.L."/>
            <person name="Isberg S.R."/>
            <person name="Miles L.G."/>
            <person name="Chong A.Y."/>
            <person name="Gongora J."/>
            <person name="Dalzell P."/>
            <person name="Moran C."/>
            <person name="Bed'hom B."/>
            <person name="Abzhanov A."/>
            <person name="Burgess S.C."/>
            <person name="Cooksey A.M."/>
            <person name="Castoe T.A."/>
            <person name="Crawford N.G."/>
            <person name="Densmore L.D."/>
            <person name="Drew J.C."/>
            <person name="Edwards S.V."/>
            <person name="Faircloth B.C."/>
            <person name="Fujita M.K."/>
            <person name="Greenwold M.J."/>
            <person name="Hoffmann F.G."/>
            <person name="Howard J.M."/>
            <person name="Iguchi T."/>
            <person name="Janes D.E."/>
            <person name="Khan S.Y."/>
            <person name="Kohno S."/>
            <person name="de Koning A.J."/>
            <person name="Lance S.L."/>
            <person name="McCarthy F.M."/>
            <person name="McCormack J.E."/>
            <person name="Merchant M.E."/>
            <person name="Peterson D.G."/>
            <person name="Pollock D.D."/>
            <person name="Pourmand N."/>
            <person name="Raney B.J."/>
            <person name="Roessler K.A."/>
            <person name="Sanford J.R."/>
            <person name="Sawyer R.H."/>
            <person name="Schmidt C.J."/>
            <person name="Triplett E.W."/>
            <person name="Tuberville T.D."/>
            <person name="Venegas-Anaya M."/>
            <person name="Howard J.T."/>
            <person name="Jarvis E.D."/>
            <person name="Guillette L.J.Jr."/>
            <person name="Glenn T.C."/>
            <person name="Green R.E."/>
            <person name="Ray D.A."/>
        </authorList>
    </citation>
    <scope>NUCLEOTIDE SEQUENCE [LARGE SCALE GENOMIC DNA]</scope>
    <source>
        <strain evidence="2">KSC_2009_1</strain>
    </source>
</reference>
<dbReference type="EMBL" id="AKHW03003905">
    <property type="protein sequence ID" value="KYO32562.1"/>
    <property type="molecule type" value="Genomic_DNA"/>
</dbReference>
<name>A0A151N6V4_ALLMI</name>
<evidence type="ECO:0000313" key="2">
    <source>
        <dbReference type="EMBL" id="KYO32562.1"/>
    </source>
</evidence>
<organism evidence="2 3">
    <name type="scientific">Alligator mississippiensis</name>
    <name type="common">American alligator</name>
    <dbReference type="NCBI Taxonomy" id="8496"/>
    <lineage>
        <taxon>Eukaryota</taxon>
        <taxon>Metazoa</taxon>
        <taxon>Chordata</taxon>
        <taxon>Craniata</taxon>
        <taxon>Vertebrata</taxon>
        <taxon>Euteleostomi</taxon>
        <taxon>Archelosauria</taxon>
        <taxon>Archosauria</taxon>
        <taxon>Crocodylia</taxon>
        <taxon>Alligatoridae</taxon>
        <taxon>Alligatorinae</taxon>
        <taxon>Alligator</taxon>
    </lineage>
</organism>
<accession>A0A151N6V4</accession>
<feature type="region of interest" description="Disordered" evidence="1">
    <location>
        <begin position="1"/>
        <end position="36"/>
    </location>
</feature>
<dbReference type="AlphaFoldDB" id="A0A151N6V4"/>
<protein>
    <submittedName>
        <fullName evidence="2">Uncharacterized protein</fullName>
    </submittedName>
</protein>
<dbReference type="Proteomes" id="UP000050525">
    <property type="component" value="Unassembled WGS sequence"/>
</dbReference>
<sequence length="71" mass="7998">MRARSSRPFEPEAQIHTADTEDSGEERCLMPDPEWEEDVNNGAEMLIHKCNSDSENPRLHLGSCPKINSTS</sequence>
<evidence type="ECO:0000256" key="1">
    <source>
        <dbReference type="SAM" id="MobiDB-lite"/>
    </source>
</evidence>
<keyword evidence="3" id="KW-1185">Reference proteome</keyword>
<proteinExistence type="predicted"/>
<comment type="caution">
    <text evidence="2">The sequence shown here is derived from an EMBL/GenBank/DDBJ whole genome shotgun (WGS) entry which is preliminary data.</text>
</comment>